<dbReference type="Pfam" id="PF02118">
    <property type="entry name" value="Srg"/>
    <property type="match status" value="1"/>
</dbReference>
<feature type="transmembrane region" description="Helical" evidence="6">
    <location>
        <begin position="177"/>
        <end position="195"/>
    </location>
</feature>
<accession>A0A2A6C0Y8</accession>
<dbReference type="InterPro" id="IPR000609">
    <property type="entry name" value="7TM_GPCR_serpentine_rcpt_Srg"/>
</dbReference>
<keyword evidence="5 6" id="KW-0472">Membrane</keyword>
<reference evidence="8" key="1">
    <citation type="journal article" date="2008" name="Nat. Genet.">
        <title>The Pristionchus pacificus genome provides a unique perspective on nematode lifestyle and parasitism.</title>
        <authorList>
            <person name="Dieterich C."/>
            <person name="Clifton S.W."/>
            <person name="Schuster L.N."/>
            <person name="Chinwalla A."/>
            <person name="Delehaunty K."/>
            <person name="Dinkelacker I."/>
            <person name="Fulton L."/>
            <person name="Fulton R."/>
            <person name="Godfrey J."/>
            <person name="Minx P."/>
            <person name="Mitreva M."/>
            <person name="Roeseler W."/>
            <person name="Tian H."/>
            <person name="Witte H."/>
            <person name="Yang S.P."/>
            <person name="Wilson R.K."/>
            <person name="Sommer R.J."/>
        </authorList>
    </citation>
    <scope>NUCLEOTIDE SEQUENCE [LARGE SCALE GENOMIC DNA]</scope>
    <source>
        <strain evidence="8">PS312</strain>
    </source>
</reference>
<evidence type="ECO:0000313" key="8">
    <source>
        <dbReference type="Proteomes" id="UP000005239"/>
    </source>
</evidence>
<feature type="transmembrane region" description="Helical" evidence="6">
    <location>
        <begin position="124"/>
        <end position="146"/>
    </location>
</feature>
<evidence type="ECO:0000256" key="1">
    <source>
        <dbReference type="ARBA" id="ARBA00004141"/>
    </source>
</evidence>
<evidence type="ECO:0000256" key="2">
    <source>
        <dbReference type="ARBA" id="ARBA00005692"/>
    </source>
</evidence>
<accession>A0A8R1Z6D4</accession>
<dbReference type="GO" id="GO:0004888">
    <property type="term" value="F:transmembrane signaling receptor activity"/>
    <property type="evidence" value="ECO:0007669"/>
    <property type="project" value="InterPro"/>
</dbReference>
<feature type="transmembrane region" description="Helical" evidence="6">
    <location>
        <begin position="260"/>
        <end position="280"/>
    </location>
</feature>
<evidence type="ECO:0000256" key="5">
    <source>
        <dbReference type="ARBA" id="ARBA00023136"/>
    </source>
</evidence>
<dbReference type="AlphaFoldDB" id="A0A2A6C0Y8"/>
<evidence type="ECO:0000313" key="7">
    <source>
        <dbReference type="EnsemblMetazoa" id="PPA42041.1"/>
    </source>
</evidence>
<sequence>MGLSNAIQLLYGIPGVLIYFVVIYAMLKMRKIIGKSFLEIYVMTAATNIATWANSWLSLRLRTEPSFFFIYEWIAETYIFRNTLNFLVIHFYAAQNTCVLLMTFDRFAVIHSVTSDSEWWSKSYLFVAVTSQIVCLILDLATTLPLDGVYRYNRELNFYQVIYDTRVNYNLMLTTKVQLVFGVAVFLSCSILNILSLRKLTLIRRTAAVAKEISMFLISFCIFLAQVLNLAIVVSYNFIFVFDQSSGSPIRSFLFIVTEVMAYTSDAFSIGPAFYTLLLPGPVRRFIVHKFKTIYKSFYDKN</sequence>
<dbReference type="PANTHER" id="PTHR31552">
    <property type="entry name" value="SERPENTINE RECEPTOR CLASS GAMMA"/>
    <property type="match status" value="1"/>
</dbReference>
<feature type="transmembrane region" description="Helical" evidence="6">
    <location>
        <begin position="38"/>
        <end position="59"/>
    </location>
</feature>
<keyword evidence="4 6" id="KW-1133">Transmembrane helix</keyword>
<proteinExistence type="inferred from homology"/>
<evidence type="ECO:0000256" key="4">
    <source>
        <dbReference type="ARBA" id="ARBA00022989"/>
    </source>
</evidence>
<dbReference type="GO" id="GO:0016020">
    <property type="term" value="C:membrane"/>
    <property type="evidence" value="ECO:0007669"/>
    <property type="project" value="UniProtKB-SubCell"/>
</dbReference>
<name>A0A2A6C0Y8_PRIPA</name>
<keyword evidence="8" id="KW-1185">Reference proteome</keyword>
<keyword evidence="3 6" id="KW-0812">Transmembrane</keyword>
<feature type="transmembrane region" description="Helical" evidence="6">
    <location>
        <begin position="79"/>
        <end position="104"/>
    </location>
</feature>
<dbReference type="GO" id="GO:0007606">
    <property type="term" value="P:sensory perception of chemical stimulus"/>
    <property type="evidence" value="ECO:0007669"/>
    <property type="project" value="UniProtKB-UniRule"/>
</dbReference>
<feature type="transmembrane region" description="Helical" evidence="6">
    <location>
        <begin position="6"/>
        <end position="26"/>
    </location>
</feature>
<dbReference type="EnsemblMetazoa" id="PPA42041.1">
    <property type="protein sequence ID" value="PPA42041.1"/>
    <property type="gene ID" value="WBGene00280410"/>
</dbReference>
<evidence type="ECO:0000256" key="6">
    <source>
        <dbReference type="RuleBase" id="RU280813"/>
    </source>
</evidence>
<dbReference type="PANTHER" id="PTHR31552:SF8">
    <property type="entry name" value="SERPENTINE RECEPTOR CLASS GAMMA"/>
    <property type="match status" value="1"/>
</dbReference>
<organism evidence="7 8">
    <name type="scientific">Pristionchus pacificus</name>
    <name type="common">Parasitic nematode worm</name>
    <dbReference type="NCBI Taxonomy" id="54126"/>
    <lineage>
        <taxon>Eukaryota</taxon>
        <taxon>Metazoa</taxon>
        <taxon>Ecdysozoa</taxon>
        <taxon>Nematoda</taxon>
        <taxon>Chromadorea</taxon>
        <taxon>Rhabditida</taxon>
        <taxon>Rhabditina</taxon>
        <taxon>Diplogasteromorpha</taxon>
        <taxon>Diplogasteroidea</taxon>
        <taxon>Neodiplogasteridae</taxon>
        <taxon>Pristionchus</taxon>
    </lineage>
</organism>
<feature type="transmembrane region" description="Helical" evidence="6">
    <location>
        <begin position="216"/>
        <end position="240"/>
    </location>
</feature>
<evidence type="ECO:0000256" key="3">
    <source>
        <dbReference type="ARBA" id="ARBA00022692"/>
    </source>
</evidence>
<reference evidence="7" key="2">
    <citation type="submission" date="2022-06" db="UniProtKB">
        <authorList>
            <consortium name="EnsemblMetazoa"/>
        </authorList>
    </citation>
    <scope>IDENTIFICATION</scope>
    <source>
        <strain evidence="7">PS312</strain>
    </source>
</reference>
<gene>
    <name evidence="7" type="primary">WBGene00280410</name>
</gene>
<dbReference type="Proteomes" id="UP000005239">
    <property type="component" value="Unassembled WGS sequence"/>
</dbReference>
<protein>
    <recommendedName>
        <fullName evidence="6">Serpentine receptor class gamma</fullName>
    </recommendedName>
</protein>
<comment type="similarity">
    <text evidence="2 6">Belongs to the nematode receptor-like protein srg family.</text>
</comment>
<comment type="subcellular location">
    <subcellularLocation>
        <location evidence="1">Membrane</location>
        <topology evidence="1">Multi-pass membrane protein</topology>
    </subcellularLocation>
</comment>